<dbReference type="AlphaFoldDB" id="I4C8V5"/>
<accession>I4C8V5</accession>
<gene>
    <name evidence="2" type="ordered locus">Desti_3339</name>
</gene>
<dbReference type="RefSeq" id="WP_014811130.1">
    <property type="nucleotide sequence ID" value="NC_018025.1"/>
</dbReference>
<protein>
    <submittedName>
        <fullName evidence="2">4Fe-4S protein</fullName>
    </submittedName>
</protein>
<feature type="domain" description="4Fe-4S ferredoxin-type" evidence="1">
    <location>
        <begin position="269"/>
        <end position="298"/>
    </location>
</feature>
<name>I4C8V5_DESTA</name>
<keyword evidence="3" id="KW-1185">Reference proteome</keyword>
<evidence type="ECO:0000313" key="2">
    <source>
        <dbReference type="EMBL" id="AFM25996.1"/>
    </source>
</evidence>
<reference evidence="2" key="1">
    <citation type="submission" date="2012-06" db="EMBL/GenBank/DDBJ databases">
        <title>Complete sequence of chromosome of Desulfomonile tiedjei DSM 6799.</title>
        <authorList>
            <consortium name="US DOE Joint Genome Institute (JGI-PGF)"/>
            <person name="Lucas S."/>
            <person name="Copeland A."/>
            <person name="Lapidus A."/>
            <person name="Glavina del Rio T."/>
            <person name="Dalin E."/>
            <person name="Tice H."/>
            <person name="Bruce D."/>
            <person name="Goodwin L."/>
            <person name="Pitluck S."/>
            <person name="Peters L."/>
            <person name="Ovchinnikova G."/>
            <person name="Zeytun A."/>
            <person name="Lu M."/>
            <person name="Kyrpides N."/>
            <person name="Mavromatis K."/>
            <person name="Ivanova N."/>
            <person name="Brettin T."/>
            <person name="Detter J.C."/>
            <person name="Han C."/>
            <person name="Larimer F."/>
            <person name="Land M."/>
            <person name="Hauser L."/>
            <person name="Markowitz V."/>
            <person name="Cheng J.-F."/>
            <person name="Hugenholtz P."/>
            <person name="Woyke T."/>
            <person name="Wu D."/>
            <person name="Spring S."/>
            <person name="Schroeder M."/>
            <person name="Brambilla E."/>
            <person name="Klenk H.-P."/>
            <person name="Eisen J.A."/>
        </authorList>
    </citation>
    <scope>NUCLEOTIDE SEQUENCE</scope>
    <source>
        <strain evidence="2">DSM 6799</strain>
    </source>
</reference>
<evidence type="ECO:0000259" key="1">
    <source>
        <dbReference type="PROSITE" id="PS51379"/>
    </source>
</evidence>
<dbReference type="eggNOG" id="COG1148">
    <property type="taxonomic scope" value="Bacteria"/>
</dbReference>
<sequence length="363" mass="40554">MTEQVYHDLREQLDQYSVGFPSTESGVEIKLLQKLFTEEEALMFLNLSMMLETPQSVADRIKEDPEKVTKILERMFDKGLIFRLRKGDSVQYGAVPFVVGSYEFQLKGMDREFADLMEQYFVEAFGKQGIGENPPLRTIPVGRAIQQSWSVAPYEDIRKIVSSQKRISVANCICRVQQGLSESGCDKPLEVCLIFGSHGDYYVDRGIARWIDHEEALRIIDRCDEAGLVPQPFNAQNPGGLCNCCGDCCGILRSIKLHSKPAEKVITNYYAVADADTCSGCEICLDRCQMDAISIDSEQVATIDRDRCIGCGLCVTTCSTGAMSLMTKPPEERREPPATPRDLIMETAQKRGKTLIPLAMMKG</sequence>
<dbReference type="OrthoDB" id="5488678at2"/>
<dbReference type="KEGG" id="dti:Desti_3339"/>
<organism evidence="2 3">
    <name type="scientific">Desulfomonile tiedjei (strain ATCC 49306 / DSM 6799 / DCB-1)</name>
    <dbReference type="NCBI Taxonomy" id="706587"/>
    <lineage>
        <taxon>Bacteria</taxon>
        <taxon>Pseudomonadati</taxon>
        <taxon>Thermodesulfobacteriota</taxon>
        <taxon>Desulfomonilia</taxon>
        <taxon>Desulfomonilales</taxon>
        <taxon>Desulfomonilaceae</taxon>
        <taxon>Desulfomonile</taxon>
    </lineage>
</organism>
<dbReference type="Pfam" id="PF14697">
    <property type="entry name" value="Fer4_21"/>
    <property type="match status" value="1"/>
</dbReference>
<dbReference type="Proteomes" id="UP000006055">
    <property type="component" value="Chromosome"/>
</dbReference>
<feature type="domain" description="4Fe-4S ferredoxin-type" evidence="1">
    <location>
        <begin position="299"/>
        <end position="328"/>
    </location>
</feature>
<proteinExistence type="predicted"/>
<dbReference type="SUPFAM" id="SSF54862">
    <property type="entry name" value="4Fe-4S ferredoxins"/>
    <property type="match status" value="1"/>
</dbReference>
<dbReference type="EMBL" id="CP003360">
    <property type="protein sequence ID" value="AFM25996.1"/>
    <property type="molecule type" value="Genomic_DNA"/>
</dbReference>
<dbReference type="PROSITE" id="PS51379">
    <property type="entry name" value="4FE4S_FER_2"/>
    <property type="match status" value="2"/>
</dbReference>
<dbReference type="InterPro" id="IPR017896">
    <property type="entry name" value="4Fe4S_Fe-S-bd"/>
</dbReference>
<dbReference type="Gene3D" id="3.30.70.20">
    <property type="match status" value="1"/>
</dbReference>
<dbReference type="HOGENOM" id="CLU_043380_0_0_7"/>
<evidence type="ECO:0000313" key="3">
    <source>
        <dbReference type="Proteomes" id="UP000006055"/>
    </source>
</evidence>
<dbReference type="STRING" id="706587.Desti_3339"/>